<evidence type="ECO:0000313" key="3">
    <source>
        <dbReference type="EMBL" id="ALS96928.1"/>
    </source>
</evidence>
<dbReference type="InterPro" id="IPR001920">
    <property type="entry name" value="Asp/Glu_race"/>
</dbReference>
<dbReference type="GO" id="GO:0047661">
    <property type="term" value="F:amino-acid racemase activity"/>
    <property type="evidence" value="ECO:0007669"/>
    <property type="project" value="InterPro"/>
</dbReference>
<protein>
    <submittedName>
        <fullName evidence="3">Aspartate racemase</fullName>
    </submittedName>
</protein>
<dbReference type="KEGG" id="lal:AT746_00635"/>
<sequence length="231" mass="25468">MKTIGLLGGMSWESSLGYYQKINQGIRQHLGGLHSAQIAMYSVDFAPIERLQHQGDWQGAAELLIQGARAVEAAGADFLLICTNTMHKVAPEIEASISIPLLHIVDALAAHLQSQNISTVGLLGTRFTMQDSFFRQRLQQQFGIQVLVPSEPDMEIVHRVIYEELCQGRIDEQSREKYLSIINQLSGQGAQGMVLGCTEIGLLLQQHHCAVPLFDTLDIHVDAAVQKALID</sequence>
<name>A0A0U3AVK6_9ALTE</name>
<dbReference type="NCBIfam" id="TIGR00035">
    <property type="entry name" value="asp_race"/>
    <property type="match status" value="1"/>
</dbReference>
<reference evidence="3 4" key="1">
    <citation type="submission" date="2015-12" db="EMBL/GenBank/DDBJ databases">
        <title>Complete genome of Lacimicrobium alkaliphilum KCTC 32984.</title>
        <authorList>
            <person name="Kim S.-G."/>
            <person name="Lee Y.-J."/>
        </authorList>
    </citation>
    <scope>NUCLEOTIDE SEQUENCE [LARGE SCALE GENOMIC DNA]</scope>
    <source>
        <strain evidence="3 4">YelD216</strain>
    </source>
</reference>
<evidence type="ECO:0000256" key="1">
    <source>
        <dbReference type="ARBA" id="ARBA00007847"/>
    </source>
</evidence>
<dbReference type="RefSeq" id="WP_062474986.1">
    <property type="nucleotide sequence ID" value="NZ_CP013650.1"/>
</dbReference>
<dbReference type="Proteomes" id="UP000068447">
    <property type="component" value="Chromosome"/>
</dbReference>
<dbReference type="Pfam" id="PF01177">
    <property type="entry name" value="Asp_Glu_race"/>
    <property type="match status" value="1"/>
</dbReference>
<dbReference type="PANTHER" id="PTHR21198:SF7">
    <property type="entry name" value="ASPARTATE-GLUTAMATE RACEMASE FAMILY"/>
    <property type="match status" value="1"/>
</dbReference>
<organism evidence="3 4">
    <name type="scientific">Lacimicrobium alkaliphilum</name>
    <dbReference type="NCBI Taxonomy" id="1526571"/>
    <lineage>
        <taxon>Bacteria</taxon>
        <taxon>Pseudomonadati</taxon>
        <taxon>Pseudomonadota</taxon>
        <taxon>Gammaproteobacteria</taxon>
        <taxon>Alteromonadales</taxon>
        <taxon>Alteromonadaceae</taxon>
        <taxon>Lacimicrobium</taxon>
    </lineage>
</organism>
<gene>
    <name evidence="3" type="ORF">AT746_00635</name>
</gene>
<keyword evidence="4" id="KW-1185">Reference proteome</keyword>
<dbReference type="InterPro" id="IPR015942">
    <property type="entry name" value="Asp/Glu/hydantoin_racemase"/>
</dbReference>
<dbReference type="EMBL" id="CP013650">
    <property type="protein sequence ID" value="ALS96928.1"/>
    <property type="molecule type" value="Genomic_DNA"/>
</dbReference>
<dbReference type="STRING" id="1526571.AT746_00635"/>
<keyword evidence="2" id="KW-0413">Isomerase</keyword>
<evidence type="ECO:0000256" key="2">
    <source>
        <dbReference type="ARBA" id="ARBA00023235"/>
    </source>
</evidence>
<accession>A0A0U3AVK6</accession>
<dbReference type="AlphaFoldDB" id="A0A0U3AVK6"/>
<evidence type="ECO:0000313" key="4">
    <source>
        <dbReference type="Proteomes" id="UP000068447"/>
    </source>
</evidence>
<comment type="similarity">
    <text evidence="1">Belongs to the aspartate/glutamate racemases family.</text>
</comment>
<dbReference type="InterPro" id="IPR004380">
    <property type="entry name" value="Asp_race"/>
</dbReference>
<dbReference type="Gene3D" id="3.40.50.1860">
    <property type="match status" value="2"/>
</dbReference>
<dbReference type="SUPFAM" id="SSF53681">
    <property type="entry name" value="Aspartate/glutamate racemase"/>
    <property type="match status" value="2"/>
</dbReference>
<dbReference type="OrthoDB" id="9803739at2"/>
<dbReference type="PANTHER" id="PTHR21198">
    <property type="entry name" value="GLUTAMATE RACEMASE"/>
    <property type="match status" value="1"/>
</dbReference>
<proteinExistence type="inferred from homology"/>